<accession>A0A813U7I0</accession>
<feature type="transmembrane region" description="Helical" evidence="1">
    <location>
        <begin position="23"/>
        <end position="45"/>
    </location>
</feature>
<sequence>MHRPASNQNQSNKTENSRIKKTYYVLINSSIQIILRTFELGFYTYTVYLRLKLTECMSAAKFCSIYVDLGNLFFFLSSSYTIVIYYFLNQNFADNFKQLLNIDDGNKNLIKKPDI</sequence>
<protein>
    <submittedName>
        <fullName evidence="2">Uncharacterized protein</fullName>
    </submittedName>
</protein>
<dbReference type="Proteomes" id="UP000663879">
    <property type="component" value="Unassembled WGS sequence"/>
</dbReference>
<dbReference type="AlphaFoldDB" id="A0A813U7I0"/>
<keyword evidence="3" id="KW-1185">Reference proteome</keyword>
<keyword evidence="1" id="KW-0812">Transmembrane</keyword>
<reference evidence="2" key="1">
    <citation type="submission" date="2021-02" db="EMBL/GenBank/DDBJ databases">
        <authorList>
            <person name="Nowell W R."/>
        </authorList>
    </citation>
    <scope>NUCLEOTIDE SEQUENCE</scope>
    <source>
        <strain evidence="2">Ploen Becks lab</strain>
    </source>
</reference>
<comment type="caution">
    <text evidence="2">The sequence shown here is derived from an EMBL/GenBank/DDBJ whole genome shotgun (WGS) entry which is preliminary data.</text>
</comment>
<dbReference type="Gene3D" id="1.20.1070.10">
    <property type="entry name" value="Rhodopsin 7-helix transmembrane proteins"/>
    <property type="match status" value="1"/>
</dbReference>
<name>A0A813U7I0_9BILA</name>
<keyword evidence="1" id="KW-0472">Membrane</keyword>
<proteinExistence type="predicted"/>
<gene>
    <name evidence="2" type="ORF">OXX778_LOCUS7608</name>
</gene>
<evidence type="ECO:0000313" key="2">
    <source>
        <dbReference type="EMBL" id="CAF0823774.1"/>
    </source>
</evidence>
<evidence type="ECO:0000313" key="3">
    <source>
        <dbReference type="Proteomes" id="UP000663879"/>
    </source>
</evidence>
<evidence type="ECO:0000256" key="1">
    <source>
        <dbReference type="SAM" id="Phobius"/>
    </source>
</evidence>
<dbReference type="EMBL" id="CAJNOC010000981">
    <property type="protein sequence ID" value="CAF0823774.1"/>
    <property type="molecule type" value="Genomic_DNA"/>
</dbReference>
<keyword evidence="1" id="KW-1133">Transmembrane helix</keyword>
<feature type="transmembrane region" description="Helical" evidence="1">
    <location>
        <begin position="65"/>
        <end position="88"/>
    </location>
</feature>
<organism evidence="2 3">
    <name type="scientific">Brachionus calyciflorus</name>
    <dbReference type="NCBI Taxonomy" id="104777"/>
    <lineage>
        <taxon>Eukaryota</taxon>
        <taxon>Metazoa</taxon>
        <taxon>Spiralia</taxon>
        <taxon>Gnathifera</taxon>
        <taxon>Rotifera</taxon>
        <taxon>Eurotatoria</taxon>
        <taxon>Monogononta</taxon>
        <taxon>Pseudotrocha</taxon>
        <taxon>Ploima</taxon>
        <taxon>Brachionidae</taxon>
        <taxon>Brachionus</taxon>
    </lineage>
</organism>